<feature type="compositionally biased region" description="Low complexity" evidence="1">
    <location>
        <begin position="63"/>
        <end position="97"/>
    </location>
</feature>
<feature type="compositionally biased region" description="Low complexity" evidence="1">
    <location>
        <begin position="129"/>
        <end position="149"/>
    </location>
</feature>
<dbReference type="Proteomes" id="UP000238083">
    <property type="component" value="Unassembled WGS sequence"/>
</dbReference>
<sequence length="278" mass="27214">MEDPRRPRSEGPYSPRHSTGGLLGSRPARLVAAGLTVSLGVVGAVVITGHDDERAPAVQAAPGLPTAQSSSPSSGPSSAPSPSLPAPAAAGATASAAPPTPRVVDQAPAPAGTAVVGRARADDTGTAQSSRNSTDSGNSGNSGNPGDSRQSAGRAVPEPARPVTPAPLAPAAPPAPEVPPVVAPAERLVLTVSVGVPGRVQVPPQSLQIHLPGPDPVEVTGSVTSPEPGRVDVGVTVDPGPRHVVEDPAPETAGVLAAALQRVARHAAAPAGQTPVAP</sequence>
<evidence type="ECO:0000313" key="3">
    <source>
        <dbReference type="Proteomes" id="UP000238083"/>
    </source>
</evidence>
<name>A0A2T0RBF5_9ACTN</name>
<comment type="caution">
    <text evidence="2">The sequence shown here is derived from an EMBL/GenBank/DDBJ whole genome shotgun (WGS) entry which is preliminary data.</text>
</comment>
<feature type="region of interest" description="Disordered" evidence="1">
    <location>
        <begin position="56"/>
        <end position="177"/>
    </location>
</feature>
<dbReference type="EMBL" id="PVZF01000001">
    <property type="protein sequence ID" value="PRY18506.1"/>
    <property type="molecule type" value="Genomic_DNA"/>
</dbReference>
<organism evidence="2 3">
    <name type="scientific">Kineococcus rhizosphaerae</name>
    <dbReference type="NCBI Taxonomy" id="559628"/>
    <lineage>
        <taxon>Bacteria</taxon>
        <taxon>Bacillati</taxon>
        <taxon>Actinomycetota</taxon>
        <taxon>Actinomycetes</taxon>
        <taxon>Kineosporiales</taxon>
        <taxon>Kineosporiaceae</taxon>
        <taxon>Kineococcus</taxon>
    </lineage>
</organism>
<reference evidence="2 3" key="1">
    <citation type="submission" date="2018-03" db="EMBL/GenBank/DDBJ databases">
        <title>Genomic Encyclopedia of Archaeal and Bacterial Type Strains, Phase II (KMG-II): from individual species to whole genera.</title>
        <authorList>
            <person name="Goeker M."/>
        </authorList>
    </citation>
    <scope>NUCLEOTIDE SEQUENCE [LARGE SCALE GENOMIC DNA]</scope>
    <source>
        <strain evidence="2 3">DSM 19711</strain>
    </source>
</reference>
<feature type="region of interest" description="Disordered" evidence="1">
    <location>
        <begin position="1"/>
        <end position="24"/>
    </location>
</feature>
<feature type="compositionally biased region" description="Pro residues" evidence="1">
    <location>
        <begin position="159"/>
        <end position="177"/>
    </location>
</feature>
<dbReference type="RefSeq" id="WP_170127035.1">
    <property type="nucleotide sequence ID" value="NZ_PVZF01000001.1"/>
</dbReference>
<dbReference type="AlphaFoldDB" id="A0A2T0RBF5"/>
<accession>A0A2T0RBF5</accession>
<gene>
    <name evidence="2" type="ORF">CLV37_101751</name>
</gene>
<evidence type="ECO:0000256" key="1">
    <source>
        <dbReference type="SAM" id="MobiDB-lite"/>
    </source>
</evidence>
<evidence type="ECO:0000313" key="2">
    <source>
        <dbReference type="EMBL" id="PRY18506.1"/>
    </source>
</evidence>
<proteinExistence type="predicted"/>
<protein>
    <submittedName>
        <fullName evidence="2">Uncharacterized protein</fullName>
    </submittedName>
</protein>
<keyword evidence="3" id="KW-1185">Reference proteome</keyword>